<feature type="domain" description="HTH merR-type" evidence="2">
    <location>
        <begin position="2"/>
        <end position="71"/>
    </location>
</feature>
<dbReference type="PANTHER" id="PTHR30204:SF97">
    <property type="entry name" value="MERR FAMILY REGULATORY PROTEIN"/>
    <property type="match status" value="1"/>
</dbReference>
<dbReference type="SMART" id="SM00422">
    <property type="entry name" value="HTH_MERR"/>
    <property type="match status" value="1"/>
</dbReference>
<dbReference type="EMBL" id="CP018866">
    <property type="protein sequence ID" value="AST89853.1"/>
    <property type="molecule type" value="Genomic_DNA"/>
</dbReference>
<keyword evidence="4" id="KW-1185">Reference proteome</keyword>
<protein>
    <recommendedName>
        <fullName evidence="2">HTH merR-type domain-containing protein</fullName>
    </recommendedName>
</protein>
<proteinExistence type="predicted"/>
<evidence type="ECO:0000313" key="3">
    <source>
        <dbReference type="EMBL" id="AST89853.1"/>
    </source>
</evidence>
<dbReference type="InterPro" id="IPR000551">
    <property type="entry name" value="MerR-type_HTH_dom"/>
</dbReference>
<dbReference type="Pfam" id="PF13411">
    <property type="entry name" value="MerR_1"/>
    <property type="match status" value="1"/>
</dbReference>
<organism evidence="3 4">
    <name type="scientific">Sutcliffiella cohnii</name>
    <dbReference type="NCBI Taxonomy" id="33932"/>
    <lineage>
        <taxon>Bacteria</taxon>
        <taxon>Bacillati</taxon>
        <taxon>Bacillota</taxon>
        <taxon>Bacilli</taxon>
        <taxon>Bacillales</taxon>
        <taxon>Bacillaceae</taxon>
        <taxon>Sutcliffiella</taxon>
    </lineage>
</organism>
<sequence length="251" mass="29311">MHFTIQEFSLRTGLPPSKLRYYDKKGLLEPSTRLENGYRAYTPDQVHLAKLIDSLRQADIAIKDIKRYCDANELEKKTMLEQWKNDLDRRMEAIIAARKYVGGIKAENTHTLLLSKWEKGKNLVWQKFEAERIPHPFKQYFSIAKERFSGQVVSEFVYVRTEAITSNKIIGEIGFEVDTNFSTVDSENIRLERIPPSLFAVLENCRADDAFLCFSYIQVVIRYGFEPADNKLERYRNIAAESYDYFIPIVK</sequence>
<dbReference type="GO" id="GO:0003700">
    <property type="term" value="F:DNA-binding transcription factor activity"/>
    <property type="evidence" value="ECO:0007669"/>
    <property type="project" value="InterPro"/>
</dbReference>
<dbReference type="Proteomes" id="UP000215224">
    <property type="component" value="Chromosome"/>
</dbReference>
<dbReference type="PANTHER" id="PTHR30204">
    <property type="entry name" value="REDOX-CYCLING DRUG-SENSING TRANSCRIPTIONAL ACTIVATOR SOXR"/>
    <property type="match status" value="1"/>
</dbReference>
<dbReference type="KEGG" id="bcoh:BC6307_00460"/>
<evidence type="ECO:0000313" key="4">
    <source>
        <dbReference type="Proteomes" id="UP000215224"/>
    </source>
</evidence>
<keyword evidence="1" id="KW-0238">DNA-binding</keyword>
<dbReference type="InterPro" id="IPR009061">
    <property type="entry name" value="DNA-bd_dom_put_sf"/>
</dbReference>
<dbReference type="Gene3D" id="1.10.1660.10">
    <property type="match status" value="1"/>
</dbReference>
<dbReference type="GO" id="GO:0003677">
    <property type="term" value="F:DNA binding"/>
    <property type="evidence" value="ECO:0007669"/>
    <property type="project" value="UniProtKB-KW"/>
</dbReference>
<dbReference type="RefSeq" id="WP_066420356.1">
    <property type="nucleotide sequence ID" value="NZ_CP018866.1"/>
</dbReference>
<name>A0A223KKG7_9BACI</name>
<accession>A0A223KKG7</accession>
<dbReference type="PROSITE" id="PS50937">
    <property type="entry name" value="HTH_MERR_2"/>
    <property type="match status" value="1"/>
</dbReference>
<gene>
    <name evidence="3" type="ORF">BC6307_00460</name>
</gene>
<evidence type="ECO:0000259" key="2">
    <source>
        <dbReference type="PROSITE" id="PS50937"/>
    </source>
</evidence>
<dbReference type="CDD" id="cd00592">
    <property type="entry name" value="HTH_MerR-like"/>
    <property type="match status" value="1"/>
</dbReference>
<dbReference type="InterPro" id="IPR047057">
    <property type="entry name" value="MerR_fam"/>
</dbReference>
<dbReference type="AlphaFoldDB" id="A0A223KKG7"/>
<dbReference type="STRING" id="1314751.GCA_001591425_04207"/>
<reference evidence="3 4" key="1">
    <citation type="submission" date="2016-12" db="EMBL/GenBank/DDBJ databases">
        <title>The whole genome sequencing and assembly of Bacillus cohnii DSM 6307T strain.</title>
        <authorList>
            <person name="Lee Y.-J."/>
            <person name="Yi H."/>
            <person name="Bahn Y.-S."/>
            <person name="Kim J.F."/>
            <person name="Lee D.-W."/>
        </authorList>
    </citation>
    <scope>NUCLEOTIDE SEQUENCE [LARGE SCALE GENOMIC DNA]</scope>
    <source>
        <strain evidence="3 4">DSM 6307</strain>
    </source>
</reference>
<evidence type="ECO:0000256" key="1">
    <source>
        <dbReference type="ARBA" id="ARBA00023125"/>
    </source>
</evidence>
<dbReference type="SUPFAM" id="SSF46955">
    <property type="entry name" value="Putative DNA-binding domain"/>
    <property type="match status" value="1"/>
</dbReference>